<protein>
    <submittedName>
        <fullName evidence="2">Uncharacterized protein</fullName>
    </submittedName>
</protein>
<dbReference type="Proteomes" id="UP000315133">
    <property type="component" value="Unassembled WGS sequence"/>
</dbReference>
<keyword evidence="1" id="KW-0472">Membrane</keyword>
<evidence type="ECO:0000313" key="2">
    <source>
        <dbReference type="EMBL" id="TQM95292.1"/>
    </source>
</evidence>
<name>A0A543KJN0_9MICO</name>
<evidence type="ECO:0000256" key="1">
    <source>
        <dbReference type="SAM" id="Phobius"/>
    </source>
</evidence>
<keyword evidence="3" id="KW-1185">Reference proteome</keyword>
<dbReference type="EMBL" id="VFPU01000001">
    <property type="protein sequence ID" value="TQM95292.1"/>
    <property type="molecule type" value="Genomic_DNA"/>
</dbReference>
<keyword evidence="1" id="KW-0812">Transmembrane</keyword>
<feature type="transmembrane region" description="Helical" evidence="1">
    <location>
        <begin position="7"/>
        <end position="29"/>
    </location>
</feature>
<evidence type="ECO:0000313" key="3">
    <source>
        <dbReference type="Proteomes" id="UP000315133"/>
    </source>
</evidence>
<sequence>MTPLVQRLLGTAILLVTGIFSLPVVAYFLDGPGTEDWILPVQLVLMAAIGAGCAVGLPALAPAGAARGRRALVGVGWGLLAALVGVLLFWFLLNGLRGA</sequence>
<keyword evidence="1" id="KW-1133">Transmembrane helix</keyword>
<reference evidence="2 3" key="1">
    <citation type="submission" date="2019-06" db="EMBL/GenBank/DDBJ databases">
        <title>Sequencing the genomes of 1000 actinobacteria strains.</title>
        <authorList>
            <person name="Klenk H.-P."/>
        </authorList>
    </citation>
    <scope>NUCLEOTIDE SEQUENCE [LARGE SCALE GENOMIC DNA]</scope>
    <source>
        <strain evidence="2 3">DSM 12362</strain>
    </source>
</reference>
<comment type="caution">
    <text evidence="2">The sequence shown here is derived from an EMBL/GenBank/DDBJ whole genome shotgun (WGS) entry which is preliminary data.</text>
</comment>
<accession>A0A543KJN0</accession>
<feature type="transmembrane region" description="Helical" evidence="1">
    <location>
        <begin position="72"/>
        <end position="93"/>
    </location>
</feature>
<gene>
    <name evidence="2" type="ORF">FB476_0131</name>
</gene>
<feature type="transmembrane region" description="Helical" evidence="1">
    <location>
        <begin position="41"/>
        <end position="60"/>
    </location>
</feature>
<dbReference type="RefSeq" id="WP_170233477.1">
    <property type="nucleotide sequence ID" value="NZ_BAAAIL010000003.1"/>
</dbReference>
<organism evidence="2 3">
    <name type="scientific">Ornithinimicrobium humiphilum</name>
    <dbReference type="NCBI Taxonomy" id="125288"/>
    <lineage>
        <taxon>Bacteria</taxon>
        <taxon>Bacillati</taxon>
        <taxon>Actinomycetota</taxon>
        <taxon>Actinomycetes</taxon>
        <taxon>Micrococcales</taxon>
        <taxon>Ornithinimicrobiaceae</taxon>
        <taxon>Ornithinimicrobium</taxon>
    </lineage>
</organism>
<proteinExistence type="predicted"/>
<dbReference type="AlphaFoldDB" id="A0A543KJN0"/>